<accession>A0A914UYK3</accession>
<keyword evidence="3" id="KW-1185">Reference proteome</keyword>
<organism evidence="3 4">
    <name type="scientific">Plectus sambesii</name>
    <dbReference type="NCBI Taxonomy" id="2011161"/>
    <lineage>
        <taxon>Eukaryota</taxon>
        <taxon>Metazoa</taxon>
        <taxon>Ecdysozoa</taxon>
        <taxon>Nematoda</taxon>
        <taxon>Chromadorea</taxon>
        <taxon>Plectida</taxon>
        <taxon>Plectina</taxon>
        <taxon>Plectoidea</taxon>
        <taxon>Plectidae</taxon>
        <taxon>Plectus</taxon>
    </lineage>
</organism>
<feature type="domain" description="U1-type" evidence="2">
    <location>
        <begin position="540"/>
        <end position="574"/>
    </location>
</feature>
<dbReference type="GO" id="GO:0045892">
    <property type="term" value="P:negative regulation of DNA-templated transcription"/>
    <property type="evidence" value="ECO:0007669"/>
    <property type="project" value="TreeGrafter"/>
</dbReference>
<feature type="region of interest" description="Disordered" evidence="1">
    <location>
        <begin position="1"/>
        <end position="54"/>
    </location>
</feature>
<feature type="compositionally biased region" description="Basic residues" evidence="1">
    <location>
        <begin position="277"/>
        <end position="294"/>
    </location>
</feature>
<dbReference type="InterPro" id="IPR036236">
    <property type="entry name" value="Znf_C2H2_sf"/>
</dbReference>
<dbReference type="GO" id="GO:0005654">
    <property type="term" value="C:nucleoplasm"/>
    <property type="evidence" value="ECO:0007669"/>
    <property type="project" value="TreeGrafter"/>
</dbReference>
<evidence type="ECO:0000256" key="1">
    <source>
        <dbReference type="SAM" id="MobiDB-lite"/>
    </source>
</evidence>
<protein>
    <submittedName>
        <fullName evidence="4">U1-type domain-containing protein</fullName>
    </submittedName>
</protein>
<evidence type="ECO:0000259" key="2">
    <source>
        <dbReference type="SMART" id="SM00451"/>
    </source>
</evidence>
<feature type="region of interest" description="Disordered" evidence="1">
    <location>
        <begin position="854"/>
        <end position="895"/>
    </location>
</feature>
<dbReference type="SUPFAM" id="SSF57667">
    <property type="entry name" value="beta-beta-alpha zinc fingers"/>
    <property type="match status" value="1"/>
</dbReference>
<dbReference type="InterPro" id="IPR055309">
    <property type="entry name" value="Znf318-like"/>
</dbReference>
<dbReference type="SMART" id="SM00451">
    <property type="entry name" value="ZnF_U1"/>
    <property type="match status" value="2"/>
</dbReference>
<dbReference type="Pfam" id="PF12874">
    <property type="entry name" value="zf-met"/>
    <property type="match status" value="1"/>
</dbReference>
<feature type="compositionally biased region" description="Basic and acidic residues" evidence="1">
    <location>
        <begin position="295"/>
        <end position="305"/>
    </location>
</feature>
<name>A0A914UYK3_9BILA</name>
<dbReference type="PANTHER" id="PTHR15577:SF2">
    <property type="entry name" value="ZINC FINGER PROTEIN 318"/>
    <property type="match status" value="1"/>
</dbReference>
<feature type="compositionally biased region" description="Basic and acidic residues" evidence="1">
    <location>
        <begin position="855"/>
        <end position="869"/>
    </location>
</feature>
<evidence type="ECO:0000313" key="3">
    <source>
        <dbReference type="Proteomes" id="UP000887566"/>
    </source>
</evidence>
<sequence length="941" mass="105910">MSHHFRREVAMEGYRSSYEEPMLWPPPSMDEREQSSNHCDSERGSSSRHTTRADNREDLIALGLDVNQDDDLGELLSQLSKYSGDFHHDESESISSLTNGGRQQQQQSRCAQTPTKKSAALEPLAVSRTHNASVSSRAASLMDDESPLIEEGELRAILEQLSSKGVDLERSLHDPVGRQRLLQSIMEQKQQQQQWKKSSESIGGARDGPLANFLPCERPTITTDTPVFQPPPPPAGDRAWYEAMRVFEEQLERTRGVSPSARKRERTLSNSSGESRGKRRRSKHDAKAKKKKKEKEKEDRLERKKLKEAAEEAKKLLQRRKAEEKALTHQISELNGKKELLMKRSDLLKEELGRLQRQYDELCRKMQRVKEGHRASLLQENLRLQAEIEKQLAGITDTVTEMNKVLSNAAARLNKLKKQLEQSEKVPFQEKSSNKPSALKEKANTPAETKSSTDEKPGGPVWYEYFDAGSHWCKVCNVIFASLFDMLAHIHTVAHKAKLDVKEAPWMPERVRDPSRRPLPPVGAQTRVIPIKGVEFLVPTNAFYCALCREFAGDPACAEDHLKSEMHRINYERLKAEHPLYERTYNMDKAASMTKRTLMAAANAPKQEALEEGLHLVQRSMMANMKPNAHAFSLTLPRFDKLQMKNTHPNAINKAPLTDQKLPPNTTQLTEKMLIPRHMAEKALLQQKFRTIPLADAAPKRSHSPKPARPPNQFLHNRSRSPSASRNRRRRISRSGSPPPHQQRRLHERSRSRERRLPSSPPRSTFVDKPRTRTIAINSSAPATKTKPPGVKSETDTWAQWKNRQYQDHANKEAKALIFKCNKQKPRSATKGSLVAKKSTPIAPAEFIASFCSKESSDDQKGGKDETSRKLPSTMLNNADVHSDEPALSYGPALPTNLAPTCDDTGNANNADAKGSGDAGGEICNLVSNIVSQVDLKDVVN</sequence>
<dbReference type="GO" id="GO:0045893">
    <property type="term" value="P:positive regulation of DNA-templated transcription"/>
    <property type="evidence" value="ECO:0007669"/>
    <property type="project" value="TreeGrafter"/>
</dbReference>
<dbReference type="GO" id="GO:0003676">
    <property type="term" value="F:nucleic acid binding"/>
    <property type="evidence" value="ECO:0007669"/>
    <property type="project" value="InterPro"/>
</dbReference>
<dbReference type="Proteomes" id="UP000887566">
    <property type="component" value="Unplaced"/>
</dbReference>
<feature type="region of interest" description="Disordered" evidence="1">
    <location>
        <begin position="251"/>
        <end position="305"/>
    </location>
</feature>
<reference evidence="4" key="1">
    <citation type="submission" date="2022-11" db="UniProtKB">
        <authorList>
            <consortium name="WormBaseParasite"/>
        </authorList>
    </citation>
    <scope>IDENTIFICATION</scope>
</reference>
<dbReference type="InterPro" id="IPR003604">
    <property type="entry name" value="Matrin/U1-like-C_Znf_C2H2"/>
</dbReference>
<proteinExistence type="predicted"/>
<evidence type="ECO:0000313" key="4">
    <source>
        <dbReference type="WBParaSite" id="PSAMB.scaffold1317size50867.g12364.t1"/>
    </source>
</evidence>
<feature type="region of interest" description="Disordered" evidence="1">
    <location>
        <begin position="86"/>
        <end position="120"/>
    </location>
</feature>
<dbReference type="AlphaFoldDB" id="A0A914UYK3"/>
<dbReference type="GO" id="GO:0008270">
    <property type="term" value="F:zinc ion binding"/>
    <property type="evidence" value="ECO:0007669"/>
    <property type="project" value="InterPro"/>
</dbReference>
<dbReference type="WBParaSite" id="PSAMB.scaffold1317size50867.g12364.t1">
    <property type="protein sequence ID" value="PSAMB.scaffold1317size50867.g12364.t1"/>
    <property type="gene ID" value="PSAMB.scaffold1317size50867.g12364"/>
</dbReference>
<feature type="compositionally biased region" description="Polar residues" evidence="1">
    <location>
        <begin position="93"/>
        <end position="116"/>
    </location>
</feature>
<dbReference type="InterPro" id="IPR013087">
    <property type="entry name" value="Znf_C2H2_type"/>
</dbReference>
<feature type="compositionally biased region" description="Basic and acidic residues" evidence="1">
    <location>
        <begin position="29"/>
        <end position="54"/>
    </location>
</feature>
<dbReference type="PANTHER" id="PTHR15577">
    <property type="entry name" value="ZINC FINGER CONTAINING PROTEIN"/>
    <property type="match status" value="1"/>
</dbReference>
<feature type="domain" description="U1-type" evidence="2">
    <location>
        <begin position="468"/>
        <end position="502"/>
    </location>
</feature>
<feature type="region of interest" description="Disordered" evidence="1">
    <location>
        <begin position="696"/>
        <end position="794"/>
    </location>
</feature>
<feature type="region of interest" description="Disordered" evidence="1">
    <location>
        <begin position="420"/>
        <end position="456"/>
    </location>
</feature>
<feature type="region of interest" description="Disordered" evidence="1">
    <location>
        <begin position="190"/>
        <end position="210"/>
    </location>
</feature>